<comment type="subcellular location">
    <subcellularLocation>
        <location evidence="2">Nucleus</location>
    </subcellularLocation>
</comment>
<dbReference type="InterPro" id="IPR000418">
    <property type="entry name" value="Ets_dom"/>
</dbReference>
<proteinExistence type="inferred from homology"/>
<dbReference type="GO" id="GO:0043565">
    <property type="term" value="F:sequence-specific DNA binding"/>
    <property type="evidence" value="ECO:0007669"/>
    <property type="project" value="InterPro"/>
</dbReference>
<evidence type="ECO:0000256" key="1">
    <source>
        <dbReference type="ARBA" id="ARBA00005562"/>
    </source>
</evidence>
<dbReference type="SMART" id="SM00413">
    <property type="entry name" value="ETS"/>
    <property type="match status" value="1"/>
</dbReference>
<name>A0A914DW31_9BILA</name>
<evidence type="ECO:0000313" key="5">
    <source>
        <dbReference type="WBParaSite" id="ACRNAN_scaffold4201.g22511.t1"/>
    </source>
</evidence>
<evidence type="ECO:0000256" key="2">
    <source>
        <dbReference type="RuleBase" id="RU004019"/>
    </source>
</evidence>
<keyword evidence="4" id="KW-1185">Reference proteome</keyword>
<dbReference type="SUPFAM" id="SSF46785">
    <property type="entry name" value="Winged helix' DNA-binding domain"/>
    <property type="match status" value="1"/>
</dbReference>
<dbReference type="GO" id="GO:0003700">
    <property type="term" value="F:DNA-binding transcription factor activity"/>
    <property type="evidence" value="ECO:0007669"/>
    <property type="project" value="InterPro"/>
</dbReference>
<dbReference type="InterPro" id="IPR036388">
    <property type="entry name" value="WH-like_DNA-bd_sf"/>
</dbReference>
<reference evidence="5" key="1">
    <citation type="submission" date="2022-11" db="UniProtKB">
        <authorList>
            <consortium name="WormBaseParasite"/>
        </authorList>
    </citation>
    <scope>IDENTIFICATION</scope>
</reference>
<sequence>MAFLSTEEIDTLCEFLYCDVSEKLPSSNNLIHKLLQEESQDEACFSELENPVQISKKQVSPENLRKLTQLVRSYVNAPLLNFIADLLDNPYQFDSVVGWSNSSWSFEIRDAKRFSTLWSSKTSSKDVSYIKISRALKSFENFNLAGWPILKKVGTCRGKARASTVYLFQFFFGYEGYELPPLTTQDKPLFPIVPISNASYTKRSCF</sequence>
<keyword evidence="2" id="KW-0238">DNA-binding</keyword>
<comment type="similarity">
    <text evidence="1 2">Belongs to the ETS family.</text>
</comment>
<dbReference type="GO" id="GO:0005634">
    <property type="term" value="C:nucleus"/>
    <property type="evidence" value="ECO:0007669"/>
    <property type="project" value="UniProtKB-SubCell"/>
</dbReference>
<dbReference type="Pfam" id="PF00178">
    <property type="entry name" value="Ets"/>
    <property type="match status" value="1"/>
</dbReference>
<dbReference type="Proteomes" id="UP000887540">
    <property type="component" value="Unplaced"/>
</dbReference>
<evidence type="ECO:0000259" key="3">
    <source>
        <dbReference type="PROSITE" id="PS50061"/>
    </source>
</evidence>
<keyword evidence="2" id="KW-0539">Nucleus</keyword>
<dbReference type="WBParaSite" id="ACRNAN_scaffold4201.g22511.t1">
    <property type="protein sequence ID" value="ACRNAN_scaffold4201.g22511.t1"/>
    <property type="gene ID" value="ACRNAN_scaffold4201.g22511"/>
</dbReference>
<dbReference type="PROSITE" id="PS50061">
    <property type="entry name" value="ETS_DOMAIN_3"/>
    <property type="match status" value="1"/>
</dbReference>
<feature type="domain" description="ETS" evidence="3">
    <location>
        <begin position="77"/>
        <end position="144"/>
    </location>
</feature>
<dbReference type="AlphaFoldDB" id="A0A914DW31"/>
<dbReference type="InterPro" id="IPR036390">
    <property type="entry name" value="WH_DNA-bd_sf"/>
</dbReference>
<accession>A0A914DW31</accession>
<evidence type="ECO:0000313" key="4">
    <source>
        <dbReference type="Proteomes" id="UP000887540"/>
    </source>
</evidence>
<protein>
    <submittedName>
        <fullName evidence="5">ETS domain-containing protein</fullName>
    </submittedName>
</protein>
<organism evidence="4 5">
    <name type="scientific">Acrobeloides nanus</name>
    <dbReference type="NCBI Taxonomy" id="290746"/>
    <lineage>
        <taxon>Eukaryota</taxon>
        <taxon>Metazoa</taxon>
        <taxon>Ecdysozoa</taxon>
        <taxon>Nematoda</taxon>
        <taxon>Chromadorea</taxon>
        <taxon>Rhabditida</taxon>
        <taxon>Tylenchina</taxon>
        <taxon>Cephalobomorpha</taxon>
        <taxon>Cephaloboidea</taxon>
        <taxon>Cephalobidae</taxon>
        <taxon>Acrobeloides</taxon>
    </lineage>
</organism>
<dbReference type="Gene3D" id="1.10.10.10">
    <property type="entry name" value="Winged helix-like DNA-binding domain superfamily/Winged helix DNA-binding domain"/>
    <property type="match status" value="1"/>
</dbReference>